<dbReference type="OrthoDB" id="1122334at2"/>
<evidence type="ECO:0000313" key="2">
    <source>
        <dbReference type="EMBL" id="RKN79799.1"/>
    </source>
</evidence>
<proteinExistence type="predicted"/>
<dbReference type="InterPro" id="IPR010982">
    <property type="entry name" value="Lambda_DNA-bd_dom_sf"/>
</dbReference>
<dbReference type="Pfam" id="PF01381">
    <property type="entry name" value="HTH_3"/>
    <property type="match status" value="1"/>
</dbReference>
<keyword evidence="3" id="KW-1185">Reference proteome</keyword>
<gene>
    <name evidence="2" type="ORF">D7Z94_16090</name>
</gene>
<dbReference type="SUPFAM" id="SSF47413">
    <property type="entry name" value="lambda repressor-like DNA-binding domains"/>
    <property type="match status" value="1"/>
</dbReference>
<evidence type="ECO:0000259" key="1">
    <source>
        <dbReference type="PROSITE" id="PS50943"/>
    </source>
</evidence>
<feature type="domain" description="HTH cro/C1-type" evidence="1">
    <location>
        <begin position="15"/>
        <end position="70"/>
    </location>
</feature>
<reference evidence="2 3" key="1">
    <citation type="submission" date="2018-10" db="EMBL/GenBank/DDBJ databases">
        <title>Ulvibacterium marinum gen. nov., sp. nov., a novel marine bacterium of the family Flavobacteriaceae, isolated from a culture of the green alga Ulva prolifera.</title>
        <authorList>
            <person name="Zhang Z."/>
        </authorList>
    </citation>
    <scope>NUCLEOTIDE SEQUENCE [LARGE SCALE GENOMIC DNA]</scope>
    <source>
        <strain evidence="2 3">CCMM003</strain>
    </source>
</reference>
<name>A0A3B0C6R3_9FLAO</name>
<dbReference type="Gene3D" id="1.10.260.40">
    <property type="entry name" value="lambda repressor-like DNA-binding domains"/>
    <property type="match status" value="1"/>
</dbReference>
<sequence length="80" mass="9323">METWNRHNPIAQFTRQRRKELNLTQVELSDTTGVGLRFVRELEQGKPNLMTDKVNQVLLFFGHELTPTPISDETRRDLGT</sequence>
<dbReference type="RefSeq" id="WP_120712607.1">
    <property type="nucleotide sequence ID" value="NZ_RBCJ01000003.1"/>
</dbReference>
<dbReference type="GO" id="GO:0003677">
    <property type="term" value="F:DNA binding"/>
    <property type="evidence" value="ECO:0007669"/>
    <property type="project" value="InterPro"/>
</dbReference>
<dbReference type="Proteomes" id="UP000276603">
    <property type="component" value="Unassembled WGS sequence"/>
</dbReference>
<dbReference type="PROSITE" id="PS50943">
    <property type="entry name" value="HTH_CROC1"/>
    <property type="match status" value="1"/>
</dbReference>
<protein>
    <submittedName>
        <fullName evidence="2">Transcriptional regulator</fullName>
    </submittedName>
</protein>
<dbReference type="CDD" id="cd00093">
    <property type="entry name" value="HTH_XRE"/>
    <property type="match status" value="1"/>
</dbReference>
<accession>A0A3B0C6R3</accession>
<evidence type="ECO:0000313" key="3">
    <source>
        <dbReference type="Proteomes" id="UP000276603"/>
    </source>
</evidence>
<organism evidence="2 3">
    <name type="scientific">Ulvibacterium marinum</name>
    <dbReference type="NCBI Taxonomy" id="2419782"/>
    <lineage>
        <taxon>Bacteria</taxon>
        <taxon>Pseudomonadati</taxon>
        <taxon>Bacteroidota</taxon>
        <taxon>Flavobacteriia</taxon>
        <taxon>Flavobacteriales</taxon>
        <taxon>Flavobacteriaceae</taxon>
        <taxon>Ulvibacterium</taxon>
    </lineage>
</organism>
<dbReference type="AlphaFoldDB" id="A0A3B0C6R3"/>
<dbReference type="InterPro" id="IPR001387">
    <property type="entry name" value="Cro/C1-type_HTH"/>
</dbReference>
<comment type="caution">
    <text evidence="2">The sequence shown here is derived from an EMBL/GenBank/DDBJ whole genome shotgun (WGS) entry which is preliminary data.</text>
</comment>
<dbReference type="EMBL" id="RBCJ01000003">
    <property type="protein sequence ID" value="RKN79799.1"/>
    <property type="molecule type" value="Genomic_DNA"/>
</dbReference>